<feature type="signal peptide" evidence="1">
    <location>
        <begin position="1"/>
        <end position="36"/>
    </location>
</feature>
<evidence type="ECO:0000313" key="3">
    <source>
        <dbReference type="Proteomes" id="UP000318370"/>
    </source>
</evidence>
<evidence type="ECO:0000313" key="2">
    <source>
        <dbReference type="EMBL" id="VUS33388.1"/>
    </source>
</evidence>
<dbReference type="RefSeq" id="WP_142461785.1">
    <property type="nucleotide sequence ID" value="NZ_CABGHF010000001.1"/>
</dbReference>
<feature type="chain" id="PRO_5021865099" description="Twin-arginine translocation pathway signal protein" evidence="1">
    <location>
        <begin position="37"/>
        <end position="383"/>
    </location>
</feature>
<organism evidence="2 3">
    <name type="scientific">Klebsiella spallanzanii</name>
    <dbReference type="NCBI Taxonomy" id="2587528"/>
    <lineage>
        <taxon>Bacteria</taxon>
        <taxon>Pseudomonadati</taxon>
        <taxon>Pseudomonadota</taxon>
        <taxon>Gammaproteobacteria</taxon>
        <taxon>Enterobacterales</taxon>
        <taxon>Enterobacteriaceae</taxon>
        <taxon>Klebsiella/Raoultella group</taxon>
        <taxon>Klebsiella</taxon>
    </lineage>
</organism>
<dbReference type="EMBL" id="CABGHF010000001">
    <property type="protein sequence ID" value="VUS33388.1"/>
    <property type="molecule type" value="Genomic_DNA"/>
</dbReference>
<name>A0A564HNB0_9ENTR</name>
<proteinExistence type="predicted"/>
<evidence type="ECO:0008006" key="4">
    <source>
        <dbReference type="Google" id="ProtNLM"/>
    </source>
</evidence>
<keyword evidence="1" id="KW-0732">Signal</keyword>
<dbReference type="NCBIfam" id="NF047509">
    <property type="entry name" value="Rv3131_FMN_oxido"/>
    <property type="match status" value="1"/>
</dbReference>
<reference evidence="2 3" key="1">
    <citation type="submission" date="2019-07" db="EMBL/GenBank/DDBJ databases">
        <authorList>
            <person name="Brisse S."/>
            <person name="Rodrigues C."/>
            <person name="Thorpe H."/>
        </authorList>
    </citation>
    <scope>NUCLEOTIDE SEQUENCE [LARGE SCALE GENOMIC DNA]</scope>
    <source>
        <strain evidence="2">SB6408</strain>
    </source>
</reference>
<dbReference type="Gene3D" id="3.40.109.10">
    <property type="entry name" value="NADH Oxidase"/>
    <property type="match status" value="1"/>
</dbReference>
<protein>
    <recommendedName>
        <fullName evidence="4">Twin-arginine translocation pathway signal protein</fullName>
    </recommendedName>
</protein>
<accession>A0A564HNB0</accession>
<dbReference type="GO" id="GO:0016491">
    <property type="term" value="F:oxidoreductase activity"/>
    <property type="evidence" value="ECO:0007669"/>
    <property type="project" value="InterPro"/>
</dbReference>
<dbReference type="InterPro" id="IPR000415">
    <property type="entry name" value="Nitroreductase-like"/>
</dbReference>
<dbReference type="AlphaFoldDB" id="A0A564HNB0"/>
<evidence type="ECO:0000256" key="1">
    <source>
        <dbReference type="SAM" id="SignalP"/>
    </source>
</evidence>
<gene>
    <name evidence="2" type="ORF">SB6408_00569</name>
</gene>
<dbReference type="Proteomes" id="UP000318370">
    <property type="component" value="Unassembled WGS sequence"/>
</dbReference>
<sequence length="383" mass="42242">MLTQTNKNTGRRRFLRLLGGASILLLPLLNGCSNTAKSTAIAAPVNDGDPRYRWLAVAARAPSSHNMQPWKVALTSRPDKMALYVDTGSLLPAADPQCRQTMISLGGFIELLCMAANADGVHCEVEHLAPNKDANQPVALFTFTRMQAAQEPDGLLPFAASRRVNRETFHQNASISEERLSLLLAAGSRRDAVAHGSVQTGKISEISAQVAEAWRIDLQQPEIMLEMLKVTRIGRREIEHYRDGIAIQGFLPELAERLGMFPRDRVPEQNSAMMKSMREMGEQQASSAAGWVWLVTTGNSRSQQIAAGRAFVRLHLRATQLGIALQPMSQALEDYPAMIESQQKLYQVLTVTPEKETVQMLARIGYADPAPLSPRRNLPDLVI</sequence>
<dbReference type="SUPFAM" id="SSF55469">
    <property type="entry name" value="FMN-dependent nitroreductase-like"/>
    <property type="match status" value="1"/>
</dbReference>